<dbReference type="InterPro" id="IPR029399">
    <property type="entry name" value="TMEM192"/>
</dbReference>
<evidence type="ECO:0000256" key="4">
    <source>
        <dbReference type="ARBA" id="ARBA00022692"/>
    </source>
</evidence>
<evidence type="ECO:0000256" key="1">
    <source>
        <dbReference type="ARBA" id="ARBA00004141"/>
    </source>
</evidence>
<evidence type="ECO:0000313" key="8">
    <source>
        <dbReference type="EMBL" id="CAH1393059.1"/>
    </source>
</evidence>
<dbReference type="Proteomes" id="UP001152798">
    <property type="component" value="Chromosome 2"/>
</dbReference>
<dbReference type="PANTHER" id="PTHR31592">
    <property type="entry name" value="TRANSMEMBRANE PROTEIN 192"/>
    <property type="match status" value="1"/>
</dbReference>
<dbReference type="EMBL" id="OV725078">
    <property type="protein sequence ID" value="CAH1393059.1"/>
    <property type="molecule type" value="Genomic_DNA"/>
</dbReference>
<sequence length="230" mass="26649">MLSRLDASYSDTASFNLNRFIPLKTVWLAVTHLILTLSVCTVLALPMTDFRDYMLSQATFWTICFIFHFNYVSGHQHLKLGGYFVFYKKMQKVAYFLFAVPSFFSSILLAVVGVLSKTYHIYPTYFDIKYESLLRYLMIGMISVELLLETAVLLKYIISVKKFNRLRPMPDVERFEYLLPSDARSSSEIGYRLEGEAVANLLEKQADLICYYKSTIIDLKSKLNEPQTCH</sequence>
<comment type="subcellular location">
    <subcellularLocation>
        <location evidence="1">Membrane</location>
        <topology evidence="1">Multi-pass membrane protein</topology>
    </subcellularLocation>
</comment>
<keyword evidence="9" id="KW-1185">Reference proteome</keyword>
<dbReference type="OrthoDB" id="6277625at2759"/>
<dbReference type="Pfam" id="PF14802">
    <property type="entry name" value="TMEM192"/>
    <property type="match status" value="1"/>
</dbReference>
<accession>A0A9P0GZ43</accession>
<reference evidence="8" key="1">
    <citation type="submission" date="2022-01" db="EMBL/GenBank/DDBJ databases">
        <authorList>
            <person name="King R."/>
        </authorList>
    </citation>
    <scope>NUCLEOTIDE SEQUENCE</scope>
</reference>
<dbReference type="GO" id="GO:0005770">
    <property type="term" value="C:late endosome"/>
    <property type="evidence" value="ECO:0007669"/>
    <property type="project" value="TreeGrafter"/>
</dbReference>
<organism evidence="8 9">
    <name type="scientific">Nezara viridula</name>
    <name type="common">Southern green stink bug</name>
    <name type="synonym">Cimex viridulus</name>
    <dbReference type="NCBI Taxonomy" id="85310"/>
    <lineage>
        <taxon>Eukaryota</taxon>
        <taxon>Metazoa</taxon>
        <taxon>Ecdysozoa</taxon>
        <taxon>Arthropoda</taxon>
        <taxon>Hexapoda</taxon>
        <taxon>Insecta</taxon>
        <taxon>Pterygota</taxon>
        <taxon>Neoptera</taxon>
        <taxon>Paraneoptera</taxon>
        <taxon>Hemiptera</taxon>
        <taxon>Heteroptera</taxon>
        <taxon>Panheteroptera</taxon>
        <taxon>Pentatomomorpha</taxon>
        <taxon>Pentatomoidea</taxon>
        <taxon>Pentatomidae</taxon>
        <taxon>Pentatominae</taxon>
        <taxon>Nezara</taxon>
    </lineage>
</organism>
<keyword evidence="6 7" id="KW-0472">Membrane</keyword>
<comment type="similarity">
    <text evidence="2">Belongs to the TMEM192 family.</text>
</comment>
<name>A0A9P0GZ43_NEZVI</name>
<gene>
    <name evidence="8" type="ORF">NEZAVI_LOCUS3780</name>
</gene>
<feature type="transmembrane region" description="Helical" evidence="7">
    <location>
        <begin position="136"/>
        <end position="158"/>
    </location>
</feature>
<keyword evidence="4 7" id="KW-0812">Transmembrane</keyword>
<dbReference type="PANTHER" id="PTHR31592:SF1">
    <property type="entry name" value="TRANSMEMBRANE PROTEIN 192"/>
    <property type="match status" value="1"/>
</dbReference>
<feature type="transmembrane region" description="Helical" evidence="7">
    <location>
        <begin position="26"/>
        <end position="47"/>
    </location>
</feature>
<feature type="transmembrane region" description="Helical" evidence="7">
    <location>
        <begin position="53"/>
        <end position="72"/>
    </location>
</feature>
<evidence type="ECO:0000256" key="6">
    <source>
        <dbReference type="ARBA" id="ARBA00023136"/>
    </source>
</evidence>
<feature type="transmembrane region" description="Helical" evidence="7">
    <location>
        <begin position="93"/>
        <end position="116"/>
    </location>
</feature>
<evidence type="ECO:0000256" key="7">
    <source>
        <dbReference type="SAM" id="Phobius"/>
    </source>
</evidence>
<keyword evidence="5 7" id="KW-1133">Transmembrane helix</keyword>
<protein>
    <recommendedName>
        <fullName evidence="3">Transmembrane protein 192</fullName>
    </recommendedName>
</protein>
<evidence type="ECO:0000313" key="9">
    <source>
        <dbReference type="Proteomes" id="UP001152798"/>
    </source>
</evidence>
<evidence type="ECO:0000256" key="3">
    <source>
        <dbReference type="ARBA" id="ARBA00014635"/>
    </source>
</evidence>
<evidence type="ECO:0000256" key="2">
    <source>
        <dbReference type="ARBA" id="ARBA00006314"/>
    </source>
</evidence>
<proteinExistence type="inferred from homology"/>
<dbReference type="AlphaFoldDB" id="A0A9P0GZ43"/>
<evidence type="ECO:0000256" key="5">
    <source>
        <dbReference type="ARBA" id="ARBA00022989"/>
    </source>
</evidence>
<dbReference type="GO" id="GO:0005765">
    <property type="term" value="C:lysosomal membrane"/>
    <property type="evidence" value="ECO:0007669"/>
    <property type="project" value="TreeGrafter"/>
</dbReference>